<dbReference type="GO" id="GO:0004386">
    <property type="term" value="F:helicase activity"/>
    <property type="evidence" value="ECO:0007669"/>
    <property type="project" value="UniProtKB-KW"/>
</dbReference>
<sequence length="747" mass="83822">MKFTLYTADCVGSLPNSIYPHKCVITDENSMKAAVAFDHVAAEYSNNHRSNTDFLSSDNIPMDCDNDHSDDPSDWVTPLEVAMAFPGVEFVVVYSRNNMLPKSGKSPRPRFHVYFPIPPITDSAEYTALKKRIAAEFPYFDKNALDSARLLFGVSNPQVEIYNGDISVVDFLENADFEKWDSDSASVPEGSRNCTMSHYAGRIIKRFGNTDEAYKQFLKQAEKCDPPLDDSELQTIWNSAVKFGKKVAKQDGYIPPEQYDSGFDLKPEDYSDIGQAKVLAREYSGELVFTDATDYMRYDGIRWAESKQLAVGACEDFLDKQLDEAKTALEKAQQALMKSGIDKETVLSGGKALEKAIDEKSEKAFAEYMTALVYKSFVMKRRDMKYITSALQAAKPMLLRDIKDFDSQEFLLNTPAATYDLRTGTSSEHSADDLITKVTAVSPTDENVDIWLDTVNSFFCGDAELIEYVQQIVGLAAIGKVYMEALIISYGEGRNGKSTFWNTIARVLGSYSGSISADALTVGCKRNVKPEMAELKGKRLVIAAELEEGMRLNTSVVKQLCSTDEVSAEKKYRDPFRYTPTHTLVLYTNHLPRVGANDEGTWRRLIVIPFNAKIEGNSDIKNYADYLAEKAGGAVLSWIIDGARKVIECNFKLKIPQCVSEAISHYRENNDWLSMFIEDCCEVDPSYTQKSGELYQEYRAYCARTGEYTRSTTDFYTGLDTAGFEKRKSKTGIMVYGIRLKSDFMAD</sequence>
<reference evidence="6" key="1">
    <citation type="submission" date="2023-01" db="EMBL/GenBank/DDBJ databases">
        <title>Human gut microbiome strain richness.</title>
        <authorList>
            <person name="Chen-Liaw A."/>
        </authorList>
    </citation>
    <scope>NUCLEOTIDE SEQUENCE</scope>
    <source>
        <strain evidence="6">1001283st1_G1_1001283B150217_161031</strain>
    </source>
</reference>
<evidence type="ECO:0000256" key="4">
    <source>
        <dbReference type="ARBA" id="ARBA00022840"/>
    </source>
</evidence>
<dbReference type="GO" id="GO:0016787">
    <property type="term" value="F:hydrolase activity"/>
    <property type="evidence" value="ECO:0007669"/>
    <property type="project" value="UniProtKB-KW"/>
</dbReference>
<protein>
    <submittedName>
        <fullName evidence="6">Phage/plasmid primase, P4 family</fullName>
    </submittedName>
</protein>
<feature type="domain" description="SF3 helicase" evidence="5">
    <location>
        <begin position="464"/>
        <end position="623"/>
    </location>
</feature>
<dbReference type="PROSITE" id="PS51206">
    <property type="entry name" value="SF3_HELICASE_1"/>
    <property type="match status" value="1"/>
</dbReference>
<accession>A0AAW6D1D1</accession>
<dbReference type="EMBL" id="JAQLXW010000009">
    <property type="protein sequence ID" value="MDB8003964.1"/>
    <property type="molecule type" value="Genomic_DNA"/>
</dbReference>
<evidence type="ECO:0000313" key="6">
    <source>
        <dbReference type="EMBL" id="MDB8003964.1"/>
    </source>
</evidence>
<dbReference type="GO" id="GO:0005524">
    <property type="term" value="F:ATP binding"/>
    <property type="evidence" value="ECO:0007669"/>
    <property type="project" value="UniProtKB-KW"/>
</dbReference>
<dbReference type="InterPro" id="IPR014820">
    <property type="entry name" value="PriCT_1"/>
</dbReference>
<gene>
    <name evidence="6" type="ORF">PNE09_07770</name>
</gene>
<dbReference type="NCBIfam" id="TIGR01613">
    <property type="entry name" value="primase_Cterm"/>
    <property type="match status" value="1"/>
</dbReference>
<organism evidence="6 7">
    <name type="scientific">[Eubacterium] siraeum</name>
    <dbReference type="NCBI Taxonomy" id="39492"/>
    <lineage>
        <taxon>Bacteria</taxon>
        <taxon>Bacillati</taxon>
        <taxon>Bacillota</taxon>
        <taxon>Clostridia</taxon>
        <taxon>Eubacteriales</taxon>
        <taxon>Oscillospiraceae</taxon>
        <taxon>Oscillospiraceae incertae sedis</taxon>
    </lineage>
</organism>
<keyword evidence="1" id="KW-0547">Nucleotide-binding</keyword>
<dbReference type="SMART" id="SM00942">
    <property type="entry name" value="PriCT_1"/>
    <property type="match status" value="1"/>
</dbReference>
<dbReference type="InterPro" id="IPR014818">
    <property type="entry name" value="Phage/plasmid_primase_P4_C"/>
</dbReference>
<dbReference type="InterPro" id="IPR051620">
    <property type="entry name" value="ORF904-like_C"/>
</dbReference>
<keyword evidence="4" id="KW-0067">ATP-binding</keyword>
<keyword evidence="2" id="KW-0378">Hydrolase</keyword>
<dbReference type="PANTHER" id="PTHR35372:SF2">
    <property type="entry name" value="SF3 HELICASE DOMAIN-CONTAINING PROTEIN"/>
    <property type="match status" value="1"/>
</dbReference>
<dbReference type="SMART" id="SM00885">
    <property type="entry name" value="D5_N"/>
    <property type="match status" value="1"/>
</dbReference>
<dbReference type="Pfam" id="PF08706">
    <property type="entry name" value="D5_N"/>
    <property type="match status" value="1"/>
</dbReference>
<dbReference type="SUPFAM" id="SSF52540">
    <property type="entry name" value="P-loop containing nucleoside triphosphate hydrolases"/>
    <property type="match status" value="1"/>
</dbReference>
<evidence type="ECO:0000256" key="3">
    <source>
        <dbReference type="ARBA" id="ARBA00022806"/>
    </source>
</evidence>
<dbReference type="InterPro" id="IPR027417">
    <property type="entry name" value="P-loop_NTPase"/>
</dbReference>
<comment type="caution">
    <text evidence="6">The sequence shown here is derived from an EMBL/GenBank/DDBJ whole genome shotgun (WGS) entry which is preliminary data.</text>
</comment>
<evidence type="ECO:0000256" key="1">
    <source>
        <dbReference type="ARBA" id="ARBA00022741"/>
    </source>
</evidence>
<proteinExistence type="predicted"/>
<evidence type="ECO:0000313" key="7">
    <source>
        <dbReference type="Proteomes" id="UP001210809"/>
    </source>
</evidence>
<dbReference type="InterPro" id="IPR014015">
    <property type="entry name" value="Helicase_SF3_DNA-vir"/>
</dbReference>
<dbReference type="Pfam" id="PF19263">
    <property type="entry name" value="DUF5906"/>
    <property type="match status" value="1"/>
</dbReference>
<dbReference type="Pfam" id="PF03288">
    <property type="entry name" value="Pox_D5"/>
    <property type="match status" value="1"/>
</dbReference>
<evidence type="ECO:0000259" key="5">
    <source>
        <dbReference type="PROSITE" id="PS51206"/>
    </source>
</evidence>
<evidence type="ECO:0000256" key="2">
    <source>
        <dbReference type="ARBA" id="ARBA00022801"/>
    </source>
</evidence>
<dbReference type="InterPro" id="IPR006500">
    <property type="entry name" value="Helicase_put_C_phage/plasmid"/>
</dbReference>
<dbReference type="Proteomes" id="UP001210809">
    <property type="component" value="Unassembled WGS sequence"/>
</dbReference>
<name>A0AAW6D1D1_9FIRM</name>
<dbReference type="PANTHER" id="PTHR35372">
    <property type="entry name" value="ATP BINDING PROTEIN-RELATED"/>
    <property type="match status" value="1"/>
</dbReference>
<keyword evidence="3" id="KW-0347">Helicase</keyword>
<dbReference type="AlphaFoldDB" id="A0AAW6D1D1"/>
<dbReference type="InterPro" id="IPR045455">
    <property type="entry name" value="NrS-1_pol-like_helicase"/>
</dbReference>
<dbReference type="InterPro" id="IPR004968">
    <property type="entry name" value="DNA_primase/NTPase_C"/>
</dbReference>
<dbReference type="Gene3D" id="3.40.50.300">
    <property type="entry name" value="P-loop containing nucleotide triphosphate hydrolases"/>
    <property type="match status" value="1"/>
</dbReference>